<dbReference type="InterPro" id="IPR021647">
    <property type="entry name" value="CusF_Ec"/>
</dbReference>
<evidence type="ECO:0000313" key="2">
    <source>
        <dbReference type="Proteomes" id="UP000515733"/>
    </source>
</evidence>
<gene>
    <name evidence="1" type="ORF">DENOEST_1798</name>
</gene>
<dbReference type="KEGG" id="doe:DENOEST_1798"/>
<reference evidence="1 2" key="1">
    <citation type="submission" date="2020-03" db="EMBL/GenBank/DDBJ databases">
        <authorList>
            <consortium name="Genoscope - CEA"/>
            <person name="William W."/>
        </authorList>
    </citation>
    <scope>NUCLEOTIDE SEQUENCE [LARGE SCALE GENOMIC DNA]</scope>
    <source>
        <strain evidence="2">DSM 16959</strain>
    </source>
</reference>
<keyword evidence="2" id="KW-1185">Reference proteome</keyword>
<protein>
    <submittedName>
        <fullName evidence="1">Copper-binding protein</fullName>
    </submittedName>
</protein>
<dbReference type="Proteomes" id="UP000515733">
    <property type="component" value="Chromosome"/>
</dbReference>
<dbReference type="AlphaFoldDB" id="A0A6S6XSJ6"/>
<proteinExistence type="predicted"/>
<accession>A0A6S6XSJ6</accession>
<dbReference type="Gene3D" id="2.40.50.320">
    <property type="entry name" value="Copper binding periplasmic protein CusF"/>
    <property type="match status" value="1"/>
</dbReference>
<dbReference type="Pfam" id="PF11604">
    <property type="entry name" value="CusF_Ec"/>
    <property type="match status" value="1"/>
</dbReference>
<evidence type="ECO:0000313" key="1">
    <source>
        <dbReference type="EMBL" id="CAB1368963.1"/>
    </source>
</evidence>
<dbReference type="EMBL" id="LR778301">
    <property type="protein sequence ID" value="CAB1368963.1"/>
    <property type="molecule type" value="Genomic_DNA"/>
</dbReference>
<sequence length="79" mass="8551">MGKPAAGQTVHMANGKVTTVDTGTNVVTLAHEPVKSLNWPVMTMGFQVKDKMLLDKLIVGKTVDFEFTQAAKGYVITNE</sequence>
<name>A0A6S6XSJ6_9PROT</name>
<dbReference type="InterPro" id="IPR042230">
    <property type="entry name" value="CusF_sf"/>
</dbReference>
<organism evidence="1 2">
    <name type="scientific">Denitratisoma oestradiolicum</name>
    <dbReference type="NCBI Taxonomy" id="311182"/>
    <lineage>
        <taxon>Bacteria</taxon>
        <taxon>Pseudomonadati</taxon>
        <taxon>Pseudomonadota</taxon>
        <taxon>Betaproteobacteria</taxon>
        <taxon>Nitrosomonadales</taxon>
        <taxon>Sterolibacteriaceae</taxon>
        <taxon>Denitratisoma</taxon>
    </lineage>
</organism>
<dbReference type="RefSeq" id="WP_232096476.1">
    <property type="nucleotide sequence ID" value="NZ_LR778301.1"/>
</dbReference>